<dbReference type="EMBL" id="SZQA01000011">
    <property type="protein sequence ID" value="TKK88350.1"/>
    <property type="molecule type" value="Genomic_DNA"/>
</dbReference>
<dbReference type="RefSeq" id="WP_137247436.1">
    <property type="nucleotide sequence ID" value="NZ_SZQA01000011.1"/>
</dbReference>
<sequence length="315" mass="32835">MGRLSRTMIIGIVLGLLAACGGLPAETTARESPTREPEILTLAAAEAAFAELGELETAWGDSDCDGVARLLAAPAAELGGAACTATALGHESARFDYGEPEFYLPSRTARGKPWFAALAKKPGPAYFVFTQGKDGWRLALGPVPVPDGAPEVPVTEAVVPAGGVNPQVTASLVSQRCLTYLTDPTGVNGIRVSSGDAMRQLRDSMTRAPAAHRPDKTSVDVRLVRGAPVHVLALPGGASLVFHTLRVVTTQTPGPGRSELADPAFADRDVRAFAGQGRLVKLTAEELLFLATKVDADGRMTTVGMGRRLASVTNG</sequence>
<organism evidence="1 2">
    <name type="scientific">Herbidospora galbida</name>
    <dbReference type="NCBI Taxonomy" id="2575442"/>
    <lineage>
        <taxon>Bacteria</taxon>
        <taxon>Bacillati</taxon>
        <taxon>Actinomycetota</taxon>
        <taxon>Actinomycetes</taxon>
        <taxon>Streptosporangiales</taxon>
        <taxon>Streptosporangiaceae</taxon>
        <taxon>Herbidospora</taxon>
    </lineage>
</organism>
<proteinExistence type="predicted"/>
<protein>
    <recommendedName>
        <fullName evidence="3">Lipoprotein</fullName>
    </recommendedName>
</protein>
<dbReference type="Proteomes" id="UP000308705">
    <property type="component" value="Unassembled WGS sequence"/>
</dbReference>
<comment type="caution">
    <text evidence="1">The sequence shown here is derived from an EMBL/GenBank/DDBJ whole genome shotgun (WGS) entry which is preliminary data.</text>
</comment>
<dbReference type="PROSITE" id="PS51257">
    <property type="entry name" value="PROKAR_LIPOPROTEIN"/>
    <property type="match status" value="1"/>
</dbReference>
<accession>A0A4U3MHP2</accession>
<reference evidence="1 2" key="1">
    <citation type="submission" date="2019-04" db="EMBL/GenBank/DDBJ databases">
        <title>Herbidospora sp. NEAU-GS14.nov., a novel actinomycete isolated from soil.</title>
        <authorList>
            <person name="Han L."/>
        </authorList>
    </citation>
    <scope>NUCLEOTIDE SEQUENCE [LARGE SCALE GENOMIC DNA]</scope>
    <source>
        <strain evidence="1 2">NEAU-GS14</strain>
    </source>
</reference>
<dbReference type="AlphaFoldDB" id="A0A4U3MHP2"/>
<name>A0A4U3MHP2_9ACTN</name>
<dbReference type="OrthoDB" id="3517939at2"/>
<evidence type="ECO:0000313" key="2">
    <source>
        <dbReference type="Proteomes" id="UP000308705"/>
    </source>
</evidence>
<gene>
    <name evidence="1" type="ORF">FDA94_13675</name>
</gene>
<keyword evidence="2" id="KW-1185">Reference proteome</keyword>
<evidence type="ECO:0000313" key="1">
    <source>
        <dbReference type="EMBL" id="TKK88350.1"/>
    </source>
</evidence>
<evidence type="ECO:0008006" key="3">
    <source>
        <dbReference type="Google" id="ProtNLM"/>
    </source>
</evidence>